<evidence type="ECO:0000259" key="1">
    <source>
        <dbReference type="Pfam" id="PF08242"/>
    </source>
</evidence>
<dbReference type="Proteomes" id="UP000325811">
    <property type="component" value="Chromosome I"/>
</dbReference>
<dbReference type="RefSeq" id="WP_007182496.1">
    <property type="nucleotide sequence ID" value="NZ_LR699553.1"/>
</dbReference>
<dbReference type="InterPro" id="IPR013217">
    <property type="entry name" value="Methyltransf_12"/>
</dbReference>
<keyword evidence="2" id="KW-0489">Methyltransferase</keyword>
<sequence>MDRKVKLLSGLNLSSAIGAEIGALCRPVVTRSEGTVYYIDHASTEVLREKYKHDPNVDIDALVDVDAVWGQQSLSEALGGKLVDYVIASHVVEHVPDLVGWLAEVGAILKPGGQLRLAVPDKRFTFDLMREDSRISDVLSAHVVRARIPQPQAIIDHIVNVRYDVSAGEIWAGIRSDGRPAHTFADAIASARDAFANGNYHDVHVWVFTPVTFARICRQLVENGLLSMSCANFFDTARNELEFQVHIRQCADVEFAAATWARVEAAAMSLPPPANPAVPLPEGRAAPSLLQRVVRRMGRVLS</sequence>
<protein>
    <submittedName>
        <fullName evidence="2">Methyltransferase family protein</fullName>
    </submittedName>
</protein>
<accession>A0A5Q4Z902</accession>
<dbReference type="SUPFAM" id="SSF53335">
    <property type="entry name" value="S-adenosyl-L-methionine-dependent methyltransferases"/>
    <property type="match status" value="1"/>
</dbReference>
<dbReference type="KEGG" id="pdio:PDMSB3_1456"/>
<dbReference type="Pfam" id="PF08242">
    <property type="entry name" value="Methyltransf_12"/>
    <property type="match status" value="1"/>
</dbReference>
<keyword evidence="3" id="KW-1185">Reference proteome</keyword>
<dbReference type="EMBL" id="LR699553">
    <property type="protein sequence ID" value="VVD27913.1"/>
    <property type="molecule type" value="Genomic_DNA"/>
</dbReference>
<dbReference type="InterPro" id="IPR029063">
    <property type="entry name" value="SAM-dependent_MTases_sf"/>
</dbReference>
<reference evidence="2 3" key="1">
    <citation type="submission" date="2019-08" db="EMBL/GenBank/DDBJ databases">
        <authorList>
            <person name="Herpell B J."/>
        </authorList>
    </citation>
    <scope>NUCLEOTIDE SEQUENCE [LARGE SCALE GENOMIC DNA]</scope>
    <source>
        <strain evidence="3">Msb3</strain>
    </source>
</reference>
<dbReference type="GO" id="GO:0032259">
    <property type="term" value="P:methylation"/>
    <property type="evidence" value="ECO:0007669"/>
    <property type="project" value="UniProtKB-KW"/>
</dbReference>
<dbReference type="Gene3D" id="3.40.50.150">
    <property type="entry name" value="Vaccinia Virus protein VP39"/>
    <property type="match status" value="1"/>
</dbReference>
<evidence type="ECO:0000313" key="2">
    <source>
        <dbReference type="EMBL" id="VVD27913.1"/>
    </source>
</evidence>
<organism evidence="2 3">
    <name type="scientific">Paraburkholderia dioscoreae</name>
    <dbReference type="NCBI Taxonomy" id="2604047"/>
    <lineage>
        <taxon>Bacteria</taxon>
        <taxon>Pseudomonadati</taxon>
        <taxon>Pseudomonadota</taxon>
        <taxon>Betaproteobacteria</taxon>
        <taxon>Burkholderiales</taxon>
        <taxon>Burkholderiaceae</taxon>
        <taxon>Paraburkholderia</taxon>
    </lineage>
</organism>
<dbReference type="GO" id="GO:0008168">
    <property type="term" value="F:methyltransferase activity"/>
    <property type="evidence" value="ECO:0007669"/>
    <property type="project" value="UniProtKB-KW"/>
</dbReference>
<proteinExistence type="predicted"/>
<evidence type="ECO:0000313" key="3">
    <source>
        <dbReference type="Proteomes" id="UP000325811"/>
    </source>
</evidence>
<name>A0A5Q4Z902_9BURK</name>
<dbReference type="AlphaFoldDB" id="A0A5Q4Z902"/>
<feature type="domain" description="Methyltransferase type 12" evidence="1">
    <location>
        <begin position="17"/>
        <end position="115"/>
    </location>
</feature>
<gene>
    <name evidence="2" type="ORF">PDMSB3_1456</name>
</gene>
<keyword evidence="2" id="KW-0808">Transferase</keyword>